<keyword evidence="1" id="KW-0812">Transmembrane</keyword>
<reference evidence="2" key="1">
    <citation type="submission" date="2020-08" db="EMBL/GenBank/DDBJ databases">
        <title>Lewinella bacteria from marine environments.</title>
        <authorList>
            <person name="Zhong Y."/>
        </authorList>
    </citation>
    <scope>NUCLEOTIDE SEQUENCE</scope>
    <source>
        <strain evidence="2">KCTC 42187</strain>
    </source>
</reference>
<dbReference type="Proteomes" id="UP000650081">
    <property type="component" value="Unassembled WGS sequence"/>
</dbReference>
<proteinExistence type="predicted"/>
<keyword evidence="1" id="KW-0472">Membrane</keyword>
<evidence type="ECO:0000313" key="2">
    <source>
        <dbReference type="EMBL" id="MBC6994305.1"/>
    </source>
</evidence>
<organism evidence="2 3">
    <name type="scientific">Neolewinella lacunae</name>
    <dbReference type="NCBI Taxonomy" id="1517758"/>
    <lineage>
        <taxon>Bacteria</taxon>
        <taxon>Pseudomonadati</taxon>
        <taxon>Bacteroidota</taxon>
        <taxon>Saprospiria</taxon>
        <taxon>Saprospirales</taxon>
        <taxon>Lewinellaceae</taxon>
        <taxon>Neolewinella</taxon>
    </lineage>
</organism>
<dbReference type="AlphaFoldDB" id="A0A923PHR5"/>
<keyword evidence="3" id="KW-1185">Reference proteome</keyword>
<dbReference type="EMBL" id="JACSIT010000096">
    <property type="protein sequence ID" value="MBC6994305.1"/>
    <property type="molecule type" value="Genomic_DNA"/>
</dbReference>
<evidence type="ECO:0000256" key="1">
    <source>
        <dbReference type="SAM" id="Phobius"/>
    </source>
</evidence>
<protein>
    <submittedName>
        <fullName evidence="2">Uncharacterized protein</fullName>
    </submittedName>
</protein>
<sequence>MLIVIAIAILIITFIQIASNLLKGGRSYKDLSISNIGTYFGQALVPGIIAGMVTVWAVSSIYPVEKIGHPFAPSYAVDLVYKIRIKMPNNQELIGDAYLYYDRDPGEGECVILVEKITINRGTYEVDFDNNCCSPCFEKFGEWVEFALVGHGNVEAMLLNEKVGEW</sequence>
<feature type="transmembrane region" description="Helical" evidence="1">
    <location>
        <begin position="36"/>
        <end position="58"/>
    </location>
</feature>
<gene>
    <name evidence="2" type="ORF">H9S92_09035</name>
</gene>
<accession>A0A923PHR5</accession>
<name>A0A923PHR5_9BACT</name>
<comment type="caution">
    <text evidence="2">The sequence shown here is derived from an EMBL/GenBank/DDBJ whole genome shotgun (WGS) entry which is preliminary data.</text>
</comment>
<evidence type="ECO:0000313" key="3">
    <source>
        <dbReference type="Proteomes" id="UP000650081"/>
    </source>
</evidence>
<keyword evidence="1" id="KW-1133">Transmembrane helix</keyword>
<dbReference type="RefSeq" id="WP_187466386.1">
    <property type="nucleotide sequence ID" value="NZ_JACSIT010000096.1"/>
</dbReference>